<proteinExistence type="inferred from homology"/>
<dbReference type="GO" id="GO:0004252">
    <property type="term" value="F:serine-type endopeptidase activity"/>
    <property type="evidence" value="ECO:0007669"/>
    <property type="project" value="InterPro"/>
</dbReference>
<keyword evidence="5" id="KW-0645">Protease</keyword>
<protein>
    <submittedName>
        <fullName evidence="5">Subtilisin-like protease SBT1.4</fullName>
    </submittedName>
</protein>
<dbReference type="PROSITE" id="PS00136">
    <property type="entry name" value="SUBTILASE_ASP"/>
    <property type="match status" value="1"/>
</dbReference>
<comment type="similarity">
    <text evidence="1">Belongs to the peptidase S8 family.</text>
</comment>
<dbReference type="Gene3D" id="3.40.50.200">
    <property type="entry name" value="Peptidase S8/S53 domain"/>
    <property type="match status" value="2"/>
</dbReference>
<dbReference type="SUPFAM" id="SSF52743">
    <property type="entry name" value="Subtilisin-like"/>
    <property type="match status" value="1"/>
</dbReference>
<comment type="caution">
    <text evidence="5">The sequence shown here is derived from an EMBL/GenBank/DDBJ whole genome shotgun (WGS) entry which is preliminary data.</text>
</comment>
<dbReference type="EMBL" id="QGNW01001194">
    <property type="protein sequence ID" value="RVW50716.1"/>
    <property type="molecule type" value="Genomic_DNA"/>
</dbReference>
<evidence type="ECO:0000256" key="1">
    <source>
        <dbReference type="ARBA" id="ARBA00011073"/>
    </source>
</evidence>
<dbReference type="PANTHER" id="PTHR10795">
    <property type="entry name" value="PROPROTEIN CONVERTASE SUBTILISIN/KEXIN"/>
    <property type="match status" value="1"/>
</dbReference>
<keyword evidence="3" id="KW-0378">Hydrolase</keyword>
<feature type="domain" description="Inhibitor I9" evidence="4">
    <location>
        <begin position="48"/>
        <end position="110"/>
    </location>
</feature>
<evidence type="ECO:0000259" key="4">
    <source>
        <dbReference type="Pfam" id="PF05922"/>
    </source>
</evidence>
<evidence type="ECO:0000313" key="5">
    <source>
        <dbReference type="EMBL" id="RVW50716.1"/>
    </source>
</evidence>
<dbReference type="InterPro" id="IPR036852">
    <property type="entry name" value="Peptidase_S8/S53_dom_sf"/>
</dbReference>
<dbReference type="GO" id="GO:0006508">
    <property type="term" value="P:proteolysis"/>
    <property type="evidence" value="ECO:0007669"/>
    <property type="project" value="UniProtKB-KW"/>
</dbReference>
<dbReference type="InterPro" id="IPR045051">
    <property type="entry name" value="SBT"/>
</dbReference>
<reference evidence="5 6" key="1">
    <citation type="journal article" date="2018" name="PLoS Genet.">
        <title>Population sequencing reveals clonal diversity and ancestral inbreeding in the grapevine cultivar Chardonnay.</title>
        <authorList>
            <person name="Roach M.J."/>
            <person name="Johnson D.L."/>
            <person name="Bohlmann J."/>
            <person name="van Vuuren H.J."/>
            <person name="Jones S.J."/>
            <person name="Pretorius I.S."/>
            <person name="Schmidt S.A."/>
            <person name="Borneman A.R."/>
        </authorList>
    </citation>
    <scope>NUCLEOTIDE SEQUENCE [LARGE SCALE GENOMIC DNA]</scope>
    <source>
        <strain evidence="6">cv. Chardonnay</strain>
        <tissue evidence="5">Leaf</tissue>
    </source>
</reference>
<dbReference type="InterPro" id="IPR023827">
    <property type="entry name" value="Peptidase_S8_Asp-AS"/>
</dbReference>
<dbReference type="Gene3D" id="3.30.70.80">
    <property type="entry name" value="Peptidase S8 propeptide/proteinase inhibitor I9"/>
    <property type="match status" value="1"/>
</dbReference>
<gene>
    <name evidence="5" type="primary">SBT1.4_7</name>
    <name evidence="5" type="ORF">CK203_073296</name>
</gene>
<name>A0A438ESJ7_VITVI</name>
<dbReference type="AlphaFoldDB" id="A0A438ESJ7"/>
<evidence type="ECO:0000313" key="6">
    <source>
        <dbReference type="Proteomes" id="UP000288805"/>
    </source>
</evidence>
<evidence type="ECO:0000256" key="3">
    <source>
        <dbReference type="ARBA" id="ARBA00022801"/>
    </source>
</evidence>
<dbReference type="Pfam" id="PF05922">
    <property type="entry name" value="Inhibitor_I9"/>
    <property type="match status" value="1"/>
</dbReference>
<keyword evidence="2" id="KW-0732">Signal</keyword>
<organism evidence="5 6">
    <name type="scientific">Vitis vinifera</name>
    <name type="common">Grape</name>
    <dbReference type="NCBI Taxonomy" id="29760"/>
    <lineage>
        <taxon>Eukaryota</taxon>
        <taxon>Viridiplantae</taxon>
        <taxon>Streptophyta</taxon>
        <taxon>Embryophyta</taxon>
        <taxon>Tracheophyta</taxon>
        <taxon>Spermatophyta</taxon>
        <taxon>Magnoliopsida</taxon>
        <taxon>eudicotyledons</taxon>
        <taxon>Gunneridae</taxon>
        <taxon>Pentapetalae</taxon>
        <taxon>rosids</taxon>
        <taxon>Vitales</taxon>
        <taxon>Vitaceae</taxon>
        <taxon>Viteae</taxon>
        <taxon>Vitis</taxon>
    </lineage>
</organism>
<dbReference type="InterPro" id="IPR037045">
    <property type="entry name" value="S8pro/Inhibitor_I9_sf"/>
</dbReference>
<sequence>MRFMERRGFGLSPIMVFVFLLSLVFVSKFSYAVRDHEEIATKQSQLQTYIVHIKEPEGGPDFSKSEDLETWYKSFLPATSTTSNSQQRLVYSYRNVLTGFAAKLTQEEVKPWKRRMGCSGLPEKIYHFQITHSPAFLGLHQNSGFWNGSNYGKGVIIAVVDSGISSHHPSFSDEGMPPPPAKWKGKCAFNGTICNNKIINHSDPFYVDEITIGAFAATRKGIFVSTPAGNEGPRSPSLSNGAPWVLTVGASTIDRSIRTTAKLGNGEYFDGESFFQLSDFPSKLLPLVYAGPNGNVSSAFCNKGSLKRHGR</sequence>
<dbReference type="Proteomes" id="UP000288805">
    <property type="component" value="Unassembled WGS sequence"/>
</dbReference>
<evidence type="ECO:0000256" key="2">
    <source>
        <dbReference type="ARBA" id="ARBA00022729"/>
    </source>
</evidence>
<accession>A0A438ESJ7</accession>
<dbReference type="InterPro" id="IPR010259">
    <property type="entry name" value="S8pro/Inhibitor_I9"/>
</dbReference>
<dbReference type="Gene3D" id="3.50.30.30">
    <property type="match status" value="1"/>
</dbReference>